<dbReference type="InterPro" id="IPR017871">
    <property type="entry name" value="ABC_transporter-like_CS"/>
</dbReference>
<keyword evidence="7" id="KW-1278">Translocase</keyword>
<dbReference type="Pfam" id="PF00005">
    <property type="entry name" value="ABC_tran"/>
    <property type="match status" value="1"/>
</dbReference>
<dbReference type="EMBL" id="CAKLDI010000001">
    <property type="protein sequence ID" value="CAH0533874.1"/>
    <property type="molecule type" value="Genomic_DNA"/>
</dbReference>
<dbReference type="PANTHER" id="PTHR42734">
    <property type="entry name" value="METAL TRANSPORT SYSTEM ATP-BINDING PROTEIN TM_0124-RELATED"/>
    <property type="match status" value="1"/>
</dbReference>
<sequence length="248" mass="27273">MTKLLSLERVSVNFSGRDVLDDISFDLNQGEITTLIGPNGAGKSTLVKTVLGLQKPTQGKVRKHKKLKIGYVPQKMQLNDALPLIVERFLRLVAKPKLSAEQALAKTGAGHLLQANMHSLSGGEMQRVLLARALMLGPNLLVLDEPLQGVDVQGQIALYELIGQLRHDLDCAILMVSHDLHLVMAKTDHVICLQHHICCSGGPEAVSTHPKYLALFGHIGAEQLALYHHQHNHQHDLAGQHVCQHKHH</sequence>
<keyword evidence="1" id="KW-0813">Transport</keyword>
<keyword evidence="4" id="KW-0862">Zinc</keyword>
<dbReference type="InterPro" id="IPR003593">
    <property type="entry name" value="AAA+_ATPase"/>
</dbReference>
<comment type="caution">
    <text evidence="11">The sequence shown here is derived from an EMBL/GenBank/DDBJ whole genome shotgun (WGS) entry which is preliminary data.</text>
</comment>
<dbReference type="Proteomes" id="UP000838672">
    <property type="component" value="Unassembled WGS sequence"/>
</dbReference>
<dbReference type="InterPro" id="IPR003439">
    <property type="entry name" value="ABC_transporter-like_ATP-bd"/>
</dbReference>
<keyword evidence="2" id="KW-1003">Cell membrane</keyword>
<evidence type="ECO:0000313" key="11">
    <source>
        <dbReference type="EMBL" id="CAH0533874.1"/>
    </source>
</evidence>
<keyword evidence="9" id="KW-0472">Membrane</keyword>
<dbReference type="RefSeq" id="WP_237466291.1">
    <property type="nucleotide sequence ID" value="NZ_CAKLDI010000001.1"/>
</dbReference>
<organism evidence="11 12">
    <name type="scientific">Vibrio stylophorae</name>
    <dbReference type="NCBI Taxonomy" id="659351"/>
    <lineage>
        <taxon>Bacteria</taxon>
        <taxon>Pseudomonadati</taxon>
        <taxon>Pseudomonadota</taxon>
        <taxon>Gammaproteobacteria</taxon>
        <taxon>Vibrionales</taxon>
        <taxon>Vibrionaceae</taxon>
        <taxon>Vibrio</taxon>
    </lineage>
</organism>
<evidence type="ECO:0000256" key="7">
    <source>
        <dbReference type="ARBA" id="ARBA00022967"/>
    </source>
</evidence>
<evidence type="ECO:0000256" key="6">
    <source>
        <dbReference type="ARBA" id="ARBA00022906"/>
    </source>
</evidence>
<proteinExistence type="predicted"/>
<dbReference type="PROSITE" id="PS50893">
    <property type="entry name" value="ABC_TRANSPORTER_2"/>
    <property type="match status" value="1"/>
</dbReference>
<evidence type="ECO:0000256" key="1">
    <source>
        <dbReference type="ARBA" id="ARBA00022448"/>
    </source>
</evidence>
<evidence type="ECO:0000259" key="10">
    <source>
        <dbReference type="PROSITE" id="PS50893"/>
    </source>
</evidence>
<reference evidence="11" key="1">
    <citation type="submission" date="2021-11" db="EMBL/GenBank/DDBJ databases">
        <authorList>
            <person name="Rodrigo-Torres L."/>
            <person name="Arahal R. D."/>
            <person name="Lucena T."/>
        </authorList>
    </citation>
    <scope>NUCLEOTIDE SEQUENCE</scope>
    <source>
        <strain evidence="11">CECT 7929</strain>
    </source>
</reference>
<dbReference type="InterPro" id="IPR027417">
    <property type="entry name" value="P-loop_NTPase"/>
</dbReference>
<keyword evidence="12" id="KW-1185">Reference proteome</keyword>
<keyword evidence="5 11" id="KW-0067">ATP-binding</keyword>
<evidence type="ECO:0000256" key="9">
    <source>
        <dbReference type="ARBA" id="ARBA00023136"/>
    </source>
</evidence>
<dbReference type="GO" id="GO:0005524">
    <property type="term" value="F:ATP binding"/>
    <property type="evidence" value="ECO:0007669"/>
    <property type="project" value="UniProtKB-KW"/>
</dbReference>
<evidence type="ECO:0000256" key="3">
    <source>
        <dbReference type="ARBA" id="ARBA00022741"/>
    </source>
</evidence>
<dbReference type="Gene3D" id="3.40.50.300">
    <property type="entry name" value="P-loop containing nucleotide triphosphate hydrolases"/>
    <property type="match status" value="1"/>
</dbReference>
<keyword evidence="8" id="KW-0406">Ion transport</keyword>
<feature type="domain" description="ABC transporter" evidence="10">
    <location>
        <begin position="5"/>
        <end position="219"/>
    </location>
</feature>
<evidence type="ECO:0000256" key="5">
    <source>
        <dbReference type="ARBA" id="ARBA00022840"/>
    </source>
</evidence>
<dbReference type="NCBIfam" id="NF007090">
    <property type="entry name" value="PRK09544.1"/>
    <property type="match status" value="1"/>
</dbReference>
<keyword evidence="6" id="KW-0864">Zinc transport</keyword>
<gene>
    <name evidence="11" type="primary">znuC</name>
    <name evidence="11" type="ORF">VST7929_01751</name>
</gene>
<dbReference type="PROSITE" id="PS00211">
    <property type="entry name" value="ABC_TRANSPORTER_1"/>
    <property type="match status" value="1"/>
</dbReference>
<name>A0ABN8DRX8_9VIBR</name>
<dbReference type="SUPFAM" id="SSF52540">
    <property type="entry name" value="P-loop containing nucleoside triphosphate hydrolases"/>
    <property type="match status" value="1"/>
</dbReference>
<dbReference type="PANTHER" id="PTHR42734:SF9">
    <property type="entry name" value="ZINC IMPORT ATP-BINDING PROTEIN ZNUC"/>
    <property type="match status" value="1"/>
</dbReference>
<evidence type="ECO:0000313" key="12">
    <source>
        <dbReference type="Proteomes" id="UP000838672"/>
    </source>
</evidence>
<dbReference type="InterPro" id="IPR050153">
    <property type="entry name" value="Metal_Ion_Import_ABC"/>
</dbReference>
<evidence type="ECO:0000256" key="4">
    <source>
        <dbReference type="ARBA" id="ARBA00022833"/>
    </source>
</evidence>
<accession>A0ABN8DRX8</accession>
<protein>
    <submittedName>
        <fullName evidence="11">Zinc import ATP-binding protein ZnuC</fullName>
    </submittedName>
</protein>
<keyword evidence="3" id="KW-0547">Nucleotide-binding</keyword>
<dbReference type="SMART" id="SM00382">
    <property type="entry name" value="AAA"/>
    <property type="match status" value="1"/>
</dbReference>
<evidence type="ECO:0000256" key="8">
    <source>
        <dbReference type="ARBA" id="ARBA00023065"/>
    </source>
</evidence>
<evidence type="ECO:0000256" key="2">
    <source>
        <dbReference type="ARBA" id="ARBA00022475"/>
    </source>
</evidence>